<organism evidence="3 4">
    <name type="scientific">Amycolatopsis thermophila</name>
    <dbReference type="NCBI Taxonomy" id="206084"/>
    <lineage>
        <taxon>Bacteria</taxon>
        <taxon>Bacillati</taxon>
        <taxon>Actinomycetota</taxon>
        <taxon>Actinomycetes</taxon>
        <taxon>Pseudonocardiales</taxon>
        <taxon>Pseudonocardiaceae</taxon>
        <taxon>Amycolatopsis</taxon>
    </lineage>
</organism>
<evidence type="ECO:0000256" key="1">
    <source>
        <dbReference type="SAM" id="MobiDB-lite"/>
    </source>
</evidence>
<evidence type="ECO:0000313" key="4">
    <source>
        <dbReference type="Proteomes" id="UP001229651"/>
    </source>
</evidence>
<dbReference type="Pfam" id="PF01548">
    <property type="entry name" value="DEDD_Tnp_IS110"/>
    <property type="match status" value="1"/>
</dbReference>
<gene>
    <name evidence="3" type="ORF">FB470_006887</name>
</gene>
<feature type="compositionally biased region" description="Low complexity" evidence="1">
    <location>
        <begin position="237"/>
        <end position="257"/>
    </location>
</feature>
<accession>A0ABU0F5N3</accession>
<keyword evidence="4" id="KW-1185">Reference proteome</keyword>
<dbReference type="InterPro" id="IPR047650">
    <property type="entry name" value="Transpos_IS110"/>
</dbReference>
<feature type="compositionally biased region" description="Polar residues" evidence="1">
    <location>
        <begin position="224"/>
        <end position="234"/>
    </location>
</feature>
<dbReference type="PANTHER" id="PTHR33055:SF3">
    <property type="entry name" value="PUTATIVE TRANSPOSASE FOR IS117-RELATED"/>
    <property type="match status" value="1"/>
</dbReference>
<dbReference type="PANTHER" id="PTHR33055">
    <property type="entry name" value="TRANSPOSASE FOR INSERTION SEQUENCE ELEMENT IS1111A"/>
    <property type="match status" value="1"/>
</dbReference>
<sequence length="271" mass="29461">MPELWAGIDAGETHHHCVVIDADGGRLLSRRVSNEETALLALITDVTTLAGPVPVTWAVDLNRGGAALLLALLAKHDQRLLYIPGRTIYHAAASYRGEGKTDGKDAAIIADQARMRRDLQPLVPGDELSADLRVPTSRRTDLVCDRTRHINRLRAQRGEYFPALERAFDYSASKAALVLLTGYQTPAALRRCGESGLETWLRNRKVRNAASVAATAIEAANAQHTTIAGQQPARTWSPGSPMRRSRSTPRSPNSTPSLKTGFVNINTLKSS</sequence>
<feature type="domain" description="Transposase IS110-like N-terminal" evidence="2">
    <location>
        <begin position="6"/>
        <end position="162"/>
    </location>
</feature>
<protein>
    <submittedName>
        <fullName evidence="3">Transposase</fullName>
    </submittedName>
</protein>
<evidence type="ECO:0000259" key="2">
    <source>
        <dbReference type="Pfam" id="PF01548"/>
    </source>
</evidence>
<feature type="region of interest" description="Disordered" evidence="1">
    <location>
        <begin position="224"/>
        <end position="263"/>
    </location>
</feature>
<dbReference type="InterPro" id="IPR002525">
    <property type="entry name" value="Transp_IS110-like_N"/>
</dbReference>
<proteinExistence type="predicted"/>
<name>A0ABU0F5N3_9PSEU</name>
<dbReference type="Proteomes" id="UP001229651">
    <property type="component" value="Unassembled WGS sequence"/>
</dbReference>
<dbReference type="EMBL" id="JAUSUT010000001">
    <property type="protein sequence ID" value="MDQ0382893.1"/>
    <property type="molecule type" value="Genomic_DNA"/>
</dbReference>
<comment type="caution">
    <text evidence="3">The sequence shown here is derived from an EMBL/GenBank/DDBJ whole genome shotgun (WGS) entry which is preliminary data.</text>
</comment>
<reference evidence="3 4" key="1">
    <citation type="submission" date="2023-07" db="EMBL/GenBank/DDBJ databases">
        <title>Sequencing the genomes of 1000 actinobacteria strains.</title>
        <authorList>
            <person name="Klenk H.-P."/>
        </authorList>
    </citation>
    <scope>NUCLEOTIDE SEQUENCE [LARGE SCALE GENOMIC DNA]</scope>
    <source>
        <strain evidence="3 4">DSM 45805</strain>
    </source>
</reference>
<evidence type="ECO:0000313" key="3">
    <source>
        <dbReference type="EMBL" id="MDQ0382893.1"/>
    </source>
</evidence>